<protein>
    <submittedName>
        <fullName evidence="1">HutD family protein</fullName>
    </submittedName>
</protein>
<name>A0A562ZWD1_9BURK</name>
<dbReference type="Pfam" id="PF05962">
    <property type="entry name" value="HutD"/>
    <property type="match status" value="1"/>
</dbReference>
<sequence>MRWNVVTLAEVAASPWRNGGGVTRELLAWPAVADWELRVSVADIASDGPFSAYPGIERWFAVLEGGAVRLRVGQDEHTLDADSAPLRFDGAAPVDCRVAADGTRDFNLMAPPGRALLRRTAGPQRFEPQVPAIVGVYVHANAAQVACGPAAADLRPGSFAWLQTEGPASVQLQATQALWIEFRL</sequence>
<dbReference type="SUPFAM" id="SSF51182">
    <property type="entry name" value="RmlC-like cupins"/>
    <property type="match status" value="1"/>
</dbReference>
<gene>
    <name evidence="1" type="ORF">FN976_04420</name>
</gene>
<reference evidence="1 2" key="1">
    <citation type="submission" date="2019-07" db="EMBL/GenBank/DDBJ databases">
        <title>Caenimonas sedimenti sp. nov., isolated from activated sludge.</title>
        <authorList>
            <person name="Xu J."/>
        </authorList>
    </citation>
    <scope>NUCLEOTIDE SEQUENCE [LARGE SCALE GENOMIC DNA]</scope>
    <source>
        <strain evidence="1 2">HX-9-20</strain>
    </source>
</reference>
<evidence type="ECO:0000313" key="2">
    <source>
        <dbReference type="Proteomes" id="UP000318199"/>
    </source>
</evidence>
<dbReference type="InterPro" id="IPR014710">
    <property type="entry name" value="RmlC-like_jellyroll"/>
</dbReference>
<accession>A0A562ZWD1</accession>
<evidence type="ECO:0000313" key="1">
    <source>
        <dbReference type="EMBL" id="TWO72783.1"/>
    </source>
</evidence>
<dbReference type="OrthoDB" id="9800082at2"/>
<dbReference type="InterPro" id="IPR010282">
    <property type="entry name" value="Uncharacterised_HutD/Ves"/>
</dbReference>
<proteinExistence type="predicted"/>
<dbReference type="InterPro" id="IPR011051">
    <property type="entry name" value="RmlC_Cupin_sf"/>
</dbReference>
<dbReference type="EMBL" id="VOBQ01000003">
    <property type="protein sequence ID" value="TWO72783.1"/>
    <property type="molecule type" value="Genomic_DNA"/>
</dbReference>
<dbReference type="PANTHER" id="PTHR37943">
    <property type="entry name" value="PROTEIN VES"/>
    <property type="match status" value="1"/>
</dbReference>
<keyword evidence="2" id="KW-1185">Reference proteome</keyword>
<dbReference type="AlphaFoldDB" id="A0A562ZWD1"/>
<dbReference type="RefSeq" id="WP_145891376.1">
    <property type="nucleotide sequence ID" value="NZ_VOBQ01000003.1"/>
</dbReference>
<dbReference type="PANTHER" id="PTHR37943:SF1">
    <property type="entry name" value="PROTEIN VES"/>
    <property type="match status" value="1"/>
</dbReference>
<dbReference type="CDD" id="cd20293">
    <property type="entry name" value="cupin_HutD_N"/>
    <property type="match status" value="1"/>
</dbReference>
<dbReference type="Proteomes" id="UP000318199">
    <property type="component" value="Unassembled WGS sequence"/>
</dbReference>
<dbReference type="Gene3D" id="2.60.120.10">
    <property type="entry name" value="Jelly Rolls"/>
    <property type="match status" value="1"/>
</dbReference>
<comment type="caution">
    <text evidence="1">The sequence shown here is derived from an EMBL/GenBank/DDBJ whole genome shotgun (WGS) entry which is preliminary data.</text>
</comment>
<organism evidence="1 2">
    <name type="scientific">Caenimonas sedimenti</name>
    <dbReference type="NCBI Taxonomy" id="2596921"/>
    <lineage>
        <taxon>Bacteria</taxon>
        <taxon>Pseudomonadati</taxon>
        <taxon>Pseudomonadota</taxon>
        <taxon>Betaproteobacteria</taxon>
        <taxon>Burkholderiales</taxon>
        <taxon>Comamonadaceae</taxon>
        <taxon>Caenimonas</taxon>
    </lineage>
</organism>